<dbReference type="GeneID" id="41900664"/>
<evidence type="ECO:0000259" key="2">
    <source>
        <dbReference type="PROSITE" id="PS50089"/>
    </source>
</evidence>
<dbReference type="SMART" id="SM00184">
    <property type="entry name" value="RING"/>
    <property type="match status" value="1"/>
</dbReference>
<name>A0A171PVE2_9VIRU</name>
<feature type="domain" description="RING-type" evidence="2">
    <location>
        <begin position="162"/>
        <end position="203"/>
    </location>
</feature>
<accession>A0A171PVE2</accession>
<organism evidence="3 4">
    <name type="scientific">Heliothis virescens ascovirus 3f</name>
    <dbReference type="NCBI Taxonomy" id="328614"/>
    <lineage>
        <taxon>Viruses</taxon>
        <taxon>Varidnaviria</taxon>
        <taxon>Bamfordvirae</taxon>
        <taxon>Nucleocytoviricota</taxon>
        <taxon>Megaviricetes</taxon>
        <taxon>Pimascovirales</taxon>
        <taxon>Pimascovirales incertae sedis</taxon>
        <taxon>Ascoviridae</taxon>
        <taxon>Ascovirus</taxon>
        <taxon>Ascovirus hvav3a</taxon>
    </lineage>
</organism>
<sequence>MEGYMPTPHHRNHHYNNNVNRYHTGHFSAADFARRRLNFDMPPPTRSRSRQTADTSSVMYQYATDSEPRPKEPVKFGIYCSRAMYADELEHLNAQQSSYTLNDDSDDDESDRSVSVRRLSSDFMLDLFKFDLNTLHPYLYLIREQLKVLVRRPEIVVSNRTCVVCFEPYHTSYGRVSLPCRHSVLCDNCSIDSRITNKCPFCRTTVKAIMFVHPNISHLSSIEQKITCVTKL</sequence>
<dbReference type="GO" id="GO:0008270">
    <property type="term" value="F:zinc ion binding"/>
    <property type="evidence" value="ECO:0007669"/>
    <property type="project" value="UniProtKB-KW"/>
</dbReference>
<dbReference type="Pfam" id="PF13920">
    <property type="entry name" value="zf-C3HC4_3"/>
    <property type="match status" value="1"/>
</dbReference>
<dbReference type="KEGG" id="vg:41900664"/>
<dbReference type="InterPro" id="IPR013083">
    <property type="entry name" value="Znf_RING/FYVE/PHD"/>
</dbReference>
<dbReference type="EMBL" id="KJ755191">
    <property type="protein sequence ID" value="AJP09028.1"/>
    <property type="molecule type" value="Genomic_DNA"/>
</dbReference>
<evidence type="ECO:0000256" key="1">
    <source>
        <dbReference type="PROSITE-ProRule" id="PRU00175"/>
    </source>
</evidence>
<dbReference type="SUPFAM" id="SSF57850">
    <property type="entry name" value="RING/U-box"/>
    <property type="match status" value="1"/>
</dbReference>
<proteinExistence type="predicted"/>
<evidence type="ECO:0000313" key="4">
    <source>
        <dbReference type="Proteomes" id="UP000232922"/>
    </source>
</evidence>
<dbReference type="Proteomes" id="UP000232922">
    <property type="component" value="Genome"/>
</dbReference>
<protein>
    <submittedName>
        <fullName evidence="3">Iap-like protein</fullName>
    </submittedName>
</protein>
<dbReference type="InterPro" id="IPR001841">
    <property type="entry name" value="Znf_RING"/>
</dbReference>
<dbReference type="RefSeq" id="YP_009701528.1">
    <property type="nucleotide sequence ID" value="NC_044938.1"/>
</dbReference>
<keyword evidence="1" id="KW-0862">Zinc</keyword>
<keyword evidence="1" id="KW-0479">Metal-binding</keyword>
<reference evidence="4" key="1">
    <citation type="submission" date="2014-04" db="EMBL/GenBank/DDBJ databases">
        <authorList>
            <person name="Wei Y."/>
            <person name="Huang G."/>
            <person name="Cheng X."/>
        </authorList>
    </citation>
    <scope>NUCLEOTIDE SEQUENCE [LARGE SCALE GENOMIC DNA]</scope>
</reference>
<keyword evidence="1" id="KW-0863">Zinc-finger</keyword>
<dbReference type="Gene3D" id="3.30.40.10">
    <property type="entry name" value="Zinc/RING finger domain, C3HC4 (zinc finger)"/>
    <property type="match status" value="1"/>
</dbReference>
<evidence type="ECO:0000313" key="3">
    <source>
        <dbReference type="EMBL" id="AJP09028.1"/>
    </source>
</evidence>
<dbReference type="PROSITE" id="PS50089">
    <property type="entry name" value="ZF_RING_2"/>
    <property type="match status" value="1"/>
</dbReference>